<gene>
    <name evidence="3" type="ORF">F511_11103</name>
</gene>
<feature type="compositionally biased region" description="Gly residues" evidence="2">
    <location>
        <begin position="339"/>
        <end position="355"/>
    </location>
</feature>
<feature type="region of interest" description="Disordered" evidence="2">
    <location>
        <begin position="1"/>
        <end position="49"/>
    </location>
</feature>
<name>A0A2Z7BHH0_9LAMI</name>
<reference evidence="3 4" key="1">
    <citation type="journal article" date="2015" name="Proc. Natl. Acad. Sci. U.S.A.">
        <title>The resurrection genome of Boea hygrometrica: A blueprint for survival of dehydration.</title>
        <authorList>
            <person name="Xiao L."/>
            <person name="Yang G."/>
            <person name="Zhang L."/>
            <person name="Yang X."/>
            <person name="Zhao S."/>
            <person name="Ji Z."/>
            <person name="Zhou Q."/>
            <person name="Hu M."/>
            <person name="Wang Y."/>
            <person name="Chen M."/>
            <person name="Xu Y."/>
            <person name="Jin H."/>
            <person name="Xiao X."/>
            <person name="Hu G."/>
            <person name="Bao F."/>
            <person name="Hu Y."/>
            <person name="Wan P."/>
            <person name="Li L."/>
            <person name="Deng X."/>
            <person name="Kuang T."/>
            <person name="Xiang C."/>
            <person name="Zhu J.K."/>
            <person name="Oliver M.J."/>
            <person name="He Y."/>
        </authorList>
    </citation>
    <scope>NUCLEOTIDE SEQUENCE [LARGE SCALE GENOMIC DNA]</scope>
    <source>
        <strain evidence="4">cv. XS01</strain>
    </source>
</reference>
<feature type="compositionally biased region" description="Polar residues" evidence="2">
    <location>
        <begin position="318"/>
        <end position="327"/>
    </location>
</feature>
<feature type="compositionally biased region" description="Basic and acidic residues" evidence="2">
    <location>
        <begin position="15"/>
        <end position="28"/>
    </location>
</feature>
<sequence>MRTIFDRRTKRKNDRKVLVAEESTKSWEDTDSESSSSSSSSSDSGQEEVDCLMADQTSDDEVFDFSNVEFTREDLVSALNDMVKEYRKLSHSFEEMKAENISLKNSSIESSSEELQDIDSLKTELNKLMIENDLLRNESSELKAELERLTKEMSSCNQSARALHKLQESQNSVYDRTGLGFSSSESSEGETSTQSQLVYDKFNKMSFVKSNVIYDCYESITFVDQNSPMLNDNGKAGSGRTKIYRDAINTSNQKQIYVSTYIGRLAGHLSGTCAWLQPVFQEPGASRLIAVDSSIRSTTRLEAPSSDCTRSPDEISTIGFSTSNWPERNSGEDRRRRTAGGGGGGLESEEGGGVL</sequence>
<dbReference type="AlphaFoldDB" id="A0A2Z7BHH0"/>
<feature type="region of interest" description="Disordered" evidence="2">
    <location>
        <begin position="301"/>
        <end position="355"/>
    </location>
</feature>
<feature type="coiled-coil region" evidence="1">
    <location>
        <begin position="79"/>
        <end position="159"/>
    </location>
</feature>
<protein>
    <submittedName>
        <fullName evidence="3">Uncharacterized protein</fullName>
    </submittedName>
</protein>
<evidence type="ECO:0000256" key="1">
    <source>
        <dbReference type="SAM" id="Coils"/>
    </source>
</evidence>
<organism evidence="3 4">
    <name type="scientific">Dorcoceras hygrometricum</name>
    <dbReference type="NCBI Taxonomy" id="472368"/>
    <lineage>
        <taxon>Eukaryota</taxon>
        <taxon>Viridiplantae</taxon>
        <taxon>Streptophyta</taxon>
        <taxon>Embryophyta</taxon>
        <taxon>Tracheophyta</taxon>
        <taxon>Spermatophyta</taxon>
        <taxon>Magnoliopsida</taxon>
        <taxon>eudicotyledons</taxon>
        <taxon>Gunneridae</taxon>
        <taxon>Pentapetalae</taxon>
        <taxon>asterids</taxon>
        <taxon>lamiids</taxon>
        <taxon>Lamiales</taxon>
        <taxon>Gesneriaceae</taxon>
        <taxon>Didymocarpoideae</taxon>
        <taxon>Trichosporeae</taxon>
        <taxon>Loxocarpinae</taxon>
        <taxon>Dorcoceras</taxon>
    </lineage>
</organism>
<evidence type="ECO:0000313" key="4">
    <source>
        <dbReference type="Proteomes" id="UP000250235"/>
    </source>
</evidence>
<dbReference type="EMBL" id="KV005654">
    <property type="protein sequence ID" value="KZV33893.1"/>
    <property type="molecule type" value="Genomic_DNA"/>
</dbReference>
<dbReference type="Proteomes" id="UP000250235">
    <property type="component" value="Unassembled WGS sequence"/>
</dbReference>
<proteinExistence type="predicted"/>
<feature type="compositionally biased region" description="Low complexity" evidence="2">
    <location>
        <begin position="33"/>
        <end position="44"/>
    </location>
</feature>
<keyword evidence="4" id="KW-1185">Reference proteome</keyword>
<keyword evidence="1" id="KW-0175">Coiled coil</keyword>
<accession>A0A2Z7BHH0</accession>
<evidence type="ECO:0000313" key="3">
    <source>
        <dbReference type="EMBL" id="KZV33893.1"/>
    </source>
</evidence>
<evidence type="ECO:0000256" key="2">
    <source>
        <dbReference type="SAM" id="MobiDB-lite"/>
    </source>
</evidence>